<reference evidence="2 3" key="2">
    <citation type="submission" date="2020-07" db="EMBL/GenBank/DDBJ databases">
        <title>Bacterial metabolism rescues the inhibition of intestinal drug absorption by food and drug additives.</title>
        <authorList>
            <person name="Zou L."/>
            <person name="Spanogiannopoulos P."/>
            <person name="Chien H.-C."/>
            <person name="Pieper L.M."/>
            <person name="Cai W."/>
            <person name="Khuri N."/>
            <person name="Pottel J."/>
            <person name="Vora B."/>
            <person name="Ni Z."/>
            <person name="Tsakalozou E."/>
            <person name="Zhang W."/>
            <person name="Shoichet B.K."/>
            <person name="Giacomini K.M."/>
            <person name="Turnbaugh P.J."/>
        </authorList>
    </citation>
    <scope>NUCLEOTIDE SEQUENCE [LARGE SCALE GENOMIC DNA]</scope>
    <source>
        <strain evidence="2 3">F22</strain>
    </source>
</reference>
<accession>A0A849Y331</accession>
<feature type="signal peptide" evidence="1">
    <location>
        <begin position="1"/>
        <end position="27"/>
    </location>
</feature>
<feature type="chain" id="PRO_5032525549" description="DUF4879 domain-containing protein" evidence="1">
    <location>
        <begin position="28"/>
        <end position="154"/>
    </location>
</feature>
<dbReference type="Proteomes" id="UP000554488">
    <property type="component" value="Unassembled WGS sequence"/>
</dbReference>
<sequence length="154" mass="17198">MNKKIKLLLSVLTVMAFSFTLTFSALAADENLPTKIGIGIDTSIDDAGIMPTYVAVCPSAPRGQHYMDPKGTGAAYDVRNNNKLKFRGQAGQCRYCKLVLITQYNAFLPSTPYWGEYALWNPNYEVGTGVVMYTNEFGVSYNKNDEICKGFYFR</sequence>
<evidence type="ECO:0000313" key="3">
    <source>
        <dbReference type="Proteomes" id="UP000554488"/>
    </source>
</evidence>
<reference evidence="2 3" key="1">
    <citation type="submission" date="2020-04" db="EMBL/GenBank/DDBJ databases">
        <authorList>
            <person name="Pieper L."/>
        </authorList>
    </citation>
    <scope>NUCLEOTIDE SEQUENCE [LARGE SCALE GENOMIC DNA]</scope>
    <source>
        <strain evidence="2 3">F22</strain>
    </source>
</reference>
<evidence type="ECO:0008006" key="4">
    <source>
        <dbReference type="Google" id="ProtNLM"/>
    </source>
</evidence>
<dbReference type="EMBL" id="JABWDC010000147">
    <property type="protein sequence ID" value="NUN88115.1"/>
    <property type="molecule type" value="Genomic_DNA"/>
</dbReference>
<proteinExistence type="predicted"/>
<dbReference type="RefSeq" id="WP_175306332.1">
    <property type="nucleotide sequence ID" value="NZ_JABWDC010000147.1"/>
</dbReference>
<gene>
    <name evidence="2" type="ORF">HUU93_16335</name>
</gene>
<organism evidence="2 3">
    <name type="scientific">Coprococcus comes</name>
    <dbReference type="NCBI Taxonomy" id="410072"/>
    <lineage>
        <taxon>Bacteria</taxon>
        <taxon>Bacillati</taxon>
        <taxon>Bacillota</taxon>
        <taxon>Clostridia</taxon>
        <taxon>Lachnospirales</taxon>
        <taxon>Lachnospiraceae</taxon>
        <taxon>Coprococcus</taxon>
    </lineage>
</organism>
<evidence type="ECO:0000313" key="2">
    <source>
        <dbReference type="EMBL" id="NUN88115.1"/>
    </source>
</evidence>
<comment type="caution">
    <text evidence="2">The sequence shown here is derived from an EMBL/GenBank/DDBJ whole genome shotgun (WGS) entry which is preliminary data.</text>
</comment>
<evidence type="ECO:0000256" key="1">
    <source>
        <dbReference type="SAM" id="SignalP"/>
    </source>
</evidence>
<protein>
    <recommendedName>
        <fullName evidence="4">DUF4879 domain-containing protein</fullName>
    </recommendedName>
</protein>
<name>A0A849Y331_9FIRM</name>
<keyword evidence="1" id="KW-0732">Signal</keyword>
<dbReference type="AlphaFoldDB" id="A0A849Y331"/>